<protein>
    <submittedName>
        <fullName evidence="2">Uncharacterized protein</fullName>
    </submittedName>
</protein>
<keyword evidence="1" id="KW-0812">Transmembrane</keyword>
<sequence length="37" mass="4402">MLLKKLSRCHKSLQRLSSFCSLFASFILFLNHERLHP</sequence>
<accession>A0A3P7SBF9</accession>
<evidence type="ECO:0000313" key="3">
    <source>
        <dbReference type="Proteomes" id="UP000268014"/>
    </source>
</evidence>
<organism evidence="2 3">
    <name type="scientific">Haemonchus placei</name>
    <name type="common">Barber's pole worm</name>
    <dbReference type="NCBI Taxonomy" id="6290"/>
    <lineage>
        <taxon>Eukaryota</taxon>
        <taxon>Metazoa</taxon>
        <taxon>Ecdysozoa</taxon>
        <taxon>Nematoda</taxon>
        <taxon>Chromadorea</taxon>
        <taxon>Rhabditida</taxon>
        <taxon>Rhabditina</taxon>
        <taxon>Rhabditomorpha</taxon>
        <taxon>Strongyloidea</taxon>
        <taxon>Trichostrongylidae</taxon>
        <taxon>Haemonchus</taxon>
    </lineage>
</organism>
<proteinExistence type="predicted"/>
<gene>
    <name evidence="2" type="ORF">HPLM_LOCUS202</name>
</gene>
<evidence type="ECO:0000256" key="1">
    <source>
        <dbReference type="SAM" id="Phobius"/>
    </source>
</evidence>
<keyword evidence="1" id="KW-1133">Transmembrane helix</keyword>
<keyword evidence="3" id="KW-1185">Reference proteome</keyword>
<dbReference type="AlphaFoldDB" id="A0A3P7SBF9"/>
<reference evidence="2 3" key="1">
    <citation type="submission" date="2018-11" db="EMBL/GenBank/DDBJ databases">
        <authorList>
            <consortium name="Pathogen Informatics"/>
        </authorList>
    </citation>
    <scope>NUCLEOTIDE SEQUENCE [LARGE SCALE GENOMIC DNA]</scope>
    <source>
        <strain evidence="2 3">MHpl1</strain>
    </source>
</reference>
<evidence type="ECO:0000313" key="2">
    <source>
        <dbReference type="EMBL" id="VDO04751.1"/>
    </source>
</evidence>
<dbReference type="Proteomes" id="UP000268014">
    <property type="component" value="Unassembled WGS sequence"/>
</dbReference>
<name>A0A3P7SBF9_HAEPC</name>
<feature type="transmembrane region" description="Helical" evidence="1">
    <location>
        <begin position="12"/>
        <end position="30"/>
    </location>
</feature>
<dbReference type="EMBL" id="UZAF01000114">
    <property type="protein sequence ID" value="VDO04751.1"/>
    <property type="molecule type" value="Genomic_DNA"/>
</dbReference>
<keyword evidence="1" id="KW-0472">Membrane</keyword>